<comment type="caution">
    <text evidence="3">The sequence shown here is derived from an EMBL/GenBank/DDBJ whole genome shotgun (WGS) entry which is preliminary data.</text>
</comment>
<proteinExistence type="predicted"/>
<reference evidence="3 4" key="1">
    <citation type="submission" date="2021-09" db="EMBL/GenBank/DDBJ databases">
        <title>Whole genome sequence of Nocardioides sp. GBK3QG-3.</title>
        <authorList>
            <person name="Tuo L."/>
        </authorList>
    </citation>
    <scope>NUCLEOTIDE SEQUENCE [LARGE SCALE GENOMIC DNA]</scope>
    <source>
        <strain evidence="3 4">GBK3QG-3</strain>
    </source>
</reference>
<sequence length="192" mass="20094">MIDAVTASRAVVAAVAAASLVLGVASCGEGAPEPRRAPSSPATSSVATSPTTEPIPDMPEAALGHGESAARAFVNYWLTVLNYSIESGDTTRLRSLSADRCKSCALIAQTIDDTYSAGGEMSGGLWEPRSVRPLPLDRGADWAGYVTADISSQTVADDNGKLTKYKAGPGYMYAYVADSPNGWRMVYLDIPV</sequence>
<organism evidence="3 4">
    <name type="scientific">Nocardioides mangrovi</name>
    <dbReference type="NCBI Taxonomy" id="2874580"/>
    <lineage>
        <taxon>Bacteria</taxon>
        <taxon>Bacillati</taxon>
        <taxon>Actinomycetota</taxon>
        <taxon>Actinomycetes</taxon>
        <taxon>Propionibacteriales</taxon>
        <taxon>Nocardioidaceae</taxon>
        <taxon>Nocardioides</taxon>
    </lineage>
</organism>
<evidence type="ECO:0000259" key="2">
    <source>
        <dbReference type="Pfam" id="PF19843"/>
    </source>
</evidence>
<evidence type="ECO:0000313" key="3">
    <source>
        <dbReference type="EMBL" id="MBZ5737327.1"/>
    </source>
</evidence>
<dbReference type="Pfam" id="PF19843">
    <property type="entry name" value="DUF6318"/>
    <property type="match status" value="1"/>
</dbReference>
<name>A0ABS7U924_9ACTN</name>
<evidence type="ECO:0000256" key="1">
    <source>
        <dbReference type="SAM" id="MobiDB-lite"/>
    </source>
</evidence>
<dbReference type="Proteomes" id="UP000780875">
    <property type="component" value="Unassembled WGS sequence"/>
</dbReference>
<feature type="domain" description="DUF6318" evidence="2">
    <location>
        <begin position="54"/>
        <end position="165"/>
    </location>
</feature>
<protein>
    <submittedName>
        <fullName evidence="3">DUF6318 family protein</fullName>
    </submittedName>
</protein>
<keyword evidence="4" id="KW-1185">Reference proteome</keyword>
<dbReference type="RefSeq" id="WP_224121682.1">
    <property type="nucleotide sequence ID" value="NZ_JAIQZJ010000001.1"/>
</dbReference>
<accession>A0ABS7U924</accession>
<dbReference type="EMBL" id="JAIQZJ010000001">
    <property type="protein sequence ID" value="MBZ5737327.1"/>
    <property type="molecule type" value="Genomic_DNA"/>
</dbReference>
<feature type="compositionally biased region" description="Low complexity" evidence="1">
    <location>
        <begin position="37"/>
        <end position="54"/>
    </location>
</feature>
<dbReference type="InterPro" id="IPR046281">
    <property type="entry name" value="DUF6318"/>
</dbReference>
<gene>
    <name evidence="3" type="ORF">K8U61_04055</name>
</gene>
<feature type="region of interest" description="Disordered" evidence="1">
    <location>
        <begin position="30"/>
        <end position="60"/>
    </location>
</feature>
<evidence type="ECO:0000313" key="4">
    <source>
        <dbReference type="Proteomes" id="UP000780875"/>
    </source>
</evidence>